<comment type="similarity">
    <text evidence="4 5">Belongs to the RNA methyltransferase RlmH family.</text>
</comment>
<gene>
    <name evidence="5 6" type="primary">rlmH</name>
    <name evidence="6" type="ORF">ACFSMZ_05870</name>
</gene>
<dbReference type="Gene3D" id="3.40.1280.10">
    <property type="match status" value="1"/>
</dbReference>
<comment type="caution">
    <text evidence="5">Lacks conserved residue(s) required for the propagation of feature annotation.</text>
</comment>
<evidence type="ECO:0000256" key="2">
    <source>
        <dbReference type="ARBA" id="ARBA00022679"/>
    </source>
</evidence>
<protein>
    <recommendedName>
        <fullName evidence="5">Ribosomal RNA large subunit methyltransferase H</fullName>
        <ecNumber evidence="5">2.1.1.177</ecNumber>
    </recommendedName>
    <alternativeName>
        <fullName evidence="5">23S rRNA (pseudouridine1915-N3)-methyltransferase</fullName>
    </alternativeName>
    <alternativeName>
        <fullName evidence="5">23S rRNA m3Psi1915 methyltransferase</fullName>
    </alternativeName>
    <alternativeName>
        <fullName evidence="5">rRNA (pseudouridine-N3-)-methyltransferase RlmH</fullName>
    </alternativeName>
</protein>
<dbReference type="NCBIfam" id="NF000989">
    <property type="entry name" value="PRK00103.2-3"/>
    <property type="match status" value="1"/>
</dbReference>
<dbReference type="InterPro" id="IPR003742">
    <property type="entry name" value="RlmH-like"/>
</dbReference>
<dbReference type="EC" id="2.1.1.177" evidence="5"/>
<sequence>MRIHIHAVGRMKSGPEKALADHYLDRLAKAGPAVGLEFDGVTEISEGRSRNADERKREEAARLLAPGREGVLVLLDERGKNFTSRQLAEKFGQWRDAGERKLVVAIGGPDGHPEELRSQADLCLSFGAQTWPHQLVRIMLAEQLYRIATILAGHPYHRD</sequence>
<keyword evidence="3 5" id="KW-0949">S-adenosyl-L-methionine</keyword>
<dbReference type="PIRSF" id="PIRSF004505">
    <property type="entry name" value="MT_bac"/>
    <property type="match status" value="1"/>
</dbReference>
<evidence type="ECO:0000313" key="6">
    <source>
        <dbReference type="EMBL" id="MFD2259288.1"/>
    </source>
</evidence>
<proteinExistence type="inferred from homology"/>
<dbReference type="InterPro" id="IPR029028">
    <property type="entry name" value="Alpha/beta_knot_MTases"/>
</dbReference>
<organism evidence="6 7">
    <name type="scientific">Chelativorans composti</name>
    <dbReference type="NCBI Taxonomy" id="768533"/>
    <lineage>
        <taxon>Bacteria</taxon>
        <taxon>Pseudomonadati</taxon>
        <taxon>Pseudomonadota</taxon>
        <taxon>Alphaproteobacteria</taxon>
        <taxon>Hyphomicrobiales</taxon>
        <taxon>Phyllobacteriaceae</taxon>
        <taxon>Chelativorans</taxon>
    </lineage>
</organism>
<dbReference type="EMBL" id="JBHUIR010000020">
    <property type="protein sequence ID" value="MFD2259288.1"/>
    <property type="molecule type" value="Genomic_DNA"/>
</dbReference>
<comment type="subcellular location">
    <subcellularLocation>
        <location evidence="5">Cytoplasm</location>
    </subcellularLocation>
</comment>
<comment type="catalytic activity">
    <reaction evidence="5">
        <text>pseudouridine(1915) in 23S rRNA + S-adenosyl-L-methionine = N(3)-methylpseudouridine(1915) in 23S rRNA + S-adenosyl-L-homocysteine + H(+)</text>
        <dbReference type="Rhea" id="RHEA:42752"/>
        <dbReference type="Rhea" id="RHEA-COMP:10221"/>
        <dbReference type="Rhea" id="RHEA-COMP:10222"/>
        <dbReference type="ChEBI" id="CHEBI:15378"/>
        <dbReference type="ChEBI" id="CHEBI:57856"/>
        <dbReference type="ChEBI" id="CHEBI:59789"/>
        <dbReference type="ChEBI" id="CHEBI:65314"/>
        <dbReference type="ChEBI" id="CHEBI:74486"/>
        <dbReference type="EC" id="2.1.1.177"/>
    </reaction>
</comment>
<keyword evidence="1 5" id="KW-0489">Methyltransferase</keyword>
<name>A0ABW5DDW9_9HYPH</name>
<keyword evidence="5" id="KW-0698">rRNA processing</keyword>
<evidence type="ECO:0000313" key="7">
    <source>
        <dbReference type="Proteomes" id="UP001597373"/>
    </source>
</evidence>
<dbReference type="Pfam" id="PF02590">
    <property type="entry name" value="SPOUT_MTase"/>
    <property type="match status" value="1"/>
</dbReference>
<accession>A0ABW5DDW9</accession>
<evidence type="ECO:0000256" key="1">
    <source>
        <dbReference type="ARBA" id="ARBA00022603"/>
    </source>
</evidence>
<feature type="binding site" evidence="5">
    <location>
        <position position="75"/>
    </location>
    <ligand>
        <name>S-adenosyl-L-methionine</name>
        <dbReference type="ChEBI" id="CHEBI:59789"/>
    </ligand>
</feature>
<evidence type="ECO:0000256" key="5">
    <source>
        <dbReference type="HAMAP-Rule" id="MF_00658"/>
    </source>
</evidence>
<comment type="caution">
    <text evidence="6">The sequence shown here is derived from an EMBL/GenBank/DDBJ whole genome shotgun (WGS) entry which is preliminary data.</text>
</comment>
<dbReference type="Proteomes" id="UP001597373">
    <property type="component" value="Unassembled WGS sequence"/>
</dbReference>
<comment type="subunit">
    <text evidence="5">Homodimer.</text>
</comment>
<feature type="binding site" evidence="5">
    <location>
        <position position="107"/>
    </location>
    <ligand>
        <name>S-adenosyl-L-methionine</name>
        <dbReference type="ChEBI" id="CHEBI:59789"/>
    </ligand>
</feature>
<dbReference type="SUPFAM" id="SSF75217">
    <property type="entry name" value="alpha/beta knot"/>
    <property type="match status" value="1"/>
</dbReference>
<evidence type="ECO:0000256" key="4">
    <source>
        <dbReference type="ARBA" id="ARBA00038303"/>
    </source>
</evidence>
<dbReference type="PANTHER" id="PTHR33603">
    <property type="entry name" value="METHYLTRANSFERASE"/>
    <property type="match status" value="1"/>
</dbReference>
<dbReference type="InterPro" id="IPR029026">
    <property type="entry name" value="tRNA_m1G_MTases_N"/>
</dbReference>
<dbReference type="PANTHER" id="PTHR33603:SF1">
    <property type="entry name" value="RIBOSOMAL RNA LARGE SUBUNIT METHYLTRANSFERASE H"/>
    <property type="match status" value="1"/>
</dbReference>
<evidence type="ECO:0000256" key="3">
    <source>
        <dbReference type="ARBA" id="ARBA00022691"/>
    </source>
</evidence>
<keyword evidence="2 5" id="KW-0808">Transferase</keyword>
<dbReference type="RefSeq" id="WP_345098772.1">
    <property type="nucleotide sequence ID" value="NZ_BAABGS010000018.1"/>
</dbReference>
<keyword evidence="7" id="KW-1185">Reference proteome</keyword>
<dbReference type="HAMAP" id="MF_00658">
    <property type="entry name" value="23SrRNA_methyltr_H"/>
    <property type="match status" value="1"/>
</dbReference>
<comment type="function">
    <text evidence="5">Specifically methylates the pseudouridine at position 1915 (m3Psi1915) in 23S rRNA.</text>
</comment>
<reference evidence="7" key="1">
    <citation type="journal article" date="2019" name="Int. J. Syst. Evol. Microbiol.">
        <title>The Global Catalogue of Microorganisms (GCM) 10K type strain sequencing project: providing services to taxonomists for standard genome sequencing and annotation.</title>
        <authorList>
            <consortium name="The Broad Institute Genomics Platform"/>
            <consortium name="The Broad Institute Genome Sequencing Center for Infectious Disease"/>
            <person name="Wu L."/>
            <person name="Ma J."/>
        </authorList>
    </citation>
    <scope>NUCLEOTIDE SEQUENCE [LARGE SCALE GENOMIC DNA]</scope>
    <source>
        <strain evidence="7">KCTC 23707</strain>
    </source>
</reference>
<keyword evidence="5" id="KW-0963">Cytoplasm</keyword>
<dbReference type="CDD" id="cd18081">
    <property type="entry name" value="RlmH-like"/>
    <property type="match status" value="1"/>
</dbReference>